<comment type="similarity">
    <text evidence="2">Belongs to the EamA transporter family.</text>
</comment>
<reference evidence="11" key="1">
    <citation type="journal article" date="2019" name="Int. J. Syst. Evol. Microbiol.">
        <title>The Global Catalogue of Microorganisms (GCM) 10K type strain sequencing project: providing services to taxonomists for standard genome sequencing and annotation.</title>
        <authorList>
            <consortium name="The Broad Institute Genomics Platform"/>
            <consortium name="The Broad Institute Genome Sequencing Center for Infectious Disease"/>
            <person name="Wu L."/>
            <person name="Ma J."/>
        </authorList>
    </citation>
    <scope>NUCLEOTIDE SEQUENCE [LARGE SCALE GENOMIC DNA]</scope>
    <source>
        <strain evidence="11">NBRC 105830</strain>
    </source>
</reference>
<dbReference type="EMBL" id="BSUJ01000001">
    <property type="protein sequence ID" value="GMA20115.1"/>
    <property type="molecule type" value="Genomic_DNA"/>
</dbReference>
<feature type="transmembrane region" description="Helical" evidence="8">
    <location>
        <begin position="181"/>
        <end position="205"/>
    </location>
</feature>
<proteinExistence type="inferred from homology"/>
<feature type="transmembrane region" description="Helical" evidence="8">
    <location>
        <begin position="154"/>
        <end position="169"/>
    </location>
</feature>
<feature type="transmembrane region" description="Helical" evidence="8">
    <location>
        <begin position="271"/>
        <end position="294"/>
    </location>
</feature>
<keyword evidence="4" id="KW-1003">Cell membrane</keyword>
<feature type="transmembrane region" description="Helical" evidence="8">
    <location>
        <begin position="248"/>
        <end position="265"/>
    </location>
</feature>
<keyword evidence="7 8" id="KW-0472">Membrane</keyword>
<evidence type="ECO:0000256" key="7">
    <source>
        <dbReference type="ARBA" id="ARBA00023136"/>
    </source>
</evidence>
<feature type="transmembrane region" description="Helical" evidence="8">
    <location>
        <begin position="76"/>
        <end position="94"/>
    </location>
</feature>
<evidence type="ECO:0000256" key="8">
    <source>
        <dbReference type="SAM" id="Phobius"/>
    </source>
</evidence>
<dbReference type="PANTHER" id="PTHR22911">
    <property type="entry name" value="ACYL-MALONYL CONDENSING ENZYME-RELATED"/>
    <property type="match status" value="1"/>
</dbReference>
<evidence type="ECO:0000256" key="5">
    <source>
        <dbReference type="ARBA" id="ARBA00022692"/>
    </source>
</evidence>
<keyword evidence="5 8" id="KW-0812">Transmembrane</keyword>
<keyword evidence="6 8" id="KW-1133">Transmembrane helix</keyword>
<organism evidence="10 11">
    <name type="scientific">Arsenicicoccus piscis</name>
    <dbReference type="NCBI Taxonomy" id="673954"/>
    <lineage>
        <taxon>Bacteria</taxon>
        <taxon>Bacillati</taxon>
        <taxon>Actinomycetota</taxon>
        <taxon>Actinomycetes</taxon>
        <taxon>Micrococcales</taxon>
        <taxon>Intrasporangiaceae</taxon>
        <taxon>Arsenicicoccus</taxon>
    </lineage>
</organism>
<keyword evidence="3" id="KW-0813">Transport</keyword>
<dbReference type="InterPro" id="IPR004626">
    <property type="entry name" value="RarD"/>
</dbReference>
<evidence type="ECO:0000256" key="3">
    <source>
        <dbReference type="ARBA" id="ARBA00022448"/>
    </source>
</evidence>
<evidence type="ECO:0000313" key="11">
    <source>
        <dbReference type="Proteomes" id="UP001157109"/>
    </source>
</evidence>
<feature type="domain" description="EamA" evidence="9">
    <location>
        <begin position="155"/>
        <end position="288"/>
    </location>
</feature>
<protein>
    <submittedName>
        <fullName evidence="10">Protein RarD</fullName>
    </submittedName>
</protein>
<feature type="transmembrane region" description="Helical" evidence="8">
    <location>
        <begin position="12"/>
        <end position="30"/>
    </location>
</feature>
<dbReference type="NCBIfam" id="TIGR00688">
    <property type="entry name" value="rarD"/>
    <property type="match status" value="1"/>
</dbReference>
<dbReference type="Pfam" id="PF00892">
    <property type="entry name" value="EamA"/>
    <property type="match status" value="2"/>
</dbReference>
<evidence type="ECO:0000259" key="9">
    <source>
        <dbReference type="Pfam" id="PF00892"/>
    </source>
</evidence>
<feature type="transmembrane region" description="Helical" evidence="8">
    <location>
        <begin position="217"/>
        <end position="236"/>
    </location>
</feature>
<feature type="transmembrane region" description="Helical" evidence="8">
    <location>
        <begin position="106"/>
        <end position="123"/>
    </location>
</feature>
<dbReference type="InterPro" id="IPR037185">
    <property type="entry name" value="EmrE-like"/>
</dbReference>
<dbReference type="Proteomes" id="UP001157109">
    <property type="component" value="Unassembled WGS sequence"/>
</dbReference>
<comment type="subcellular location">
    <subcellularLocation>
        <location evidence="1">Cell membrane</location>
        <topology evidence="1">Multi-pass membrane protein</topology>
    </subcellularLocation>
</comment>
<feature type="domain" description="EamA" evidence="9">
    <location>
        <begin position="14"/>
        <end position="146"/>
    </location>
</feature>
<feature type="transmembrane region" description="Helical" evidence="8">
    <location>
        <begin position="130"/>
        <end position="148"/>
    </location>
</feature>
<gene>
    <name evidence="10" type="ORF">GCM10025862_21360</name>
</gene>
<evidence type="ECO:0000313" key="10">
    <source>
        <dbReference type="EMBL" id="GMA20115.1"/>
    </source>
</evidence>
<sequence length="300" mass="32281">MTSPDEDRRTGAVHAVAAYGLWGMLPLYFVTLAPAGSLEILGCRILFSVVVAAILIRWQHGWGRMRTALRDRRVMLTLAAAAALIFVNWLTYITAATSGHVVETSLGYFINPIVTVLLGVVVLRERLRPLQWAAIGVSALAIVVLVVAYGQVPVIALTLAFSFGLYGLLKRQVSGRVDGLSGLAIETILLIPAAGLLIAVVSSWGQLTLLDHGPVHFALLAFSGIATLVPLLFFAGAAKRLPLAHLGLFQYLAPILQLLTGVLILHEPMPATRWIGFAIVWLAVFMLVADVLIVGRRGRA</sequence>
<name>A0ABQ6HRE0_9MICO</name>
<feature type="transmembrane region" description="Helical" evidence="8">
    <location>
        <begin position="36"/>
        <end position="56"/>
    </location>
</feature>
<keyword evidence="11" id="KW-1185">Reference proteome</keyword>
<evidence type="ECO:0000256" key="4">
    <source>
        <dbReference type="ARBA" id="ARBA00022475"/>
    </source>
</evidence>
<dbReference type="InterPro" id="IPR000620">
    <property type="entry name" value="EamA_dom"/>
</dbReference>
<evidence type="ECO:0000256" key="1">
    <source>
        <dbReference type="ARBA" id="ARBA00004651"/>
    </source>
</evidence>
<comment type="caution">
    <text evidence="10">The sequence shown here is derived from an EMBL/GenBank/DDBJ whole genome shotgun (WGS) entry which is preliminary data.</text>
</comment>
<evidence type="ECO:0000256" key="6">
    <source>
        <dbReference type="ARBA" id="ARBA00022989"/>
    </source>
</evidence>
<dbReference type="RefSeq" id="WP_241444988.1">
    <property type="nucleotide sequence ID" value="NZ_BSUJ01000001.1"/>
</dbReference>
<evidence type="ECO:0000256" key="2">
    <source>
        <dbReference type="ARBA" id="ARBA00007362"/>
    </source>
</evidence>
<dbReference type="PANTHER" id="PTHR22911:SF137">
    <property type="entry name" value="SOLUTE CARRIER FAMILY 35 MEMBER G2-RELATED"/>
    <property type="match status" value="1"/>
</dbReference>
<accession>A0ABQ6HRE0</accession>
<dbReference type="SUPFAM" id="SSF103481">
    <property type="entry name" value="Multidrug resistance efflux transporter EmrE"/>
    <property type="match status" value="2"/>
</dbReference>